<name>A0A9D4JDU6_DREPO</name>
<reference evidence="3" key="2">
    <citation type="submission" date="2020-11" db="EMBL/GenBank/DDBJ databases">
        <authorList>
            <person name="McCartney M.A."/>
            <person name="Auch B."/>
            <person name="Kono T."/>
            <person name="Mallez S."/>
            <person name="Becker A."/>
            <person name="Gohl D.M."/>
            <person name="Silverstein K.A.T."/>
            <person name="Koren S."/>
            <person name="Bechman K.B."/>
            <person name="Herman A."/>
            <person name="Abrahante J.E."/>
            <person name="Garbe J."/>
        </authorList>
    </citation>
    <scope>NUCLEOTIDE SEQUENCE</scope>
    <source>
        <strain evidence="3">Duluth1</strain>
        <tissue evidence="3">Whole animal</tissue>
    </source>
</reference>
<keyword evidence="1" id="KW-0732">Signal</keyword>
<dbReference type="Proteomes" id="UP000828390">
    <property type="component" value="Unassembled WGS sequence"/>
</dbReference>
<accession>A0A9D4JDU6</accession>
<comment type="caution">
    <text evidence="3">The sequence shown here is derived from an EMBL/GenBank/DDBJ whole genome shotgun (WGS) entry which is preliminary data.</text>
</comment>
<dbReference type="PANTHER" id="PTHR46780">
    <property type="entry name" value="PROTEIN EVA-1"/>
    <property type="match status" value="1"/>
</dbReference>
<reference evidence="3" key="1">
    <citation type="journal article" date="2019" name="bioRxiv">
        <title>The Genome of the Zebra Mussel, Dreissena polymorpha: A Resource for Invasive Species Research.</title>
        <authorList>
            <person name="McCartney M.A."/>
            <person name="Auch B."/>
            <person name="Kono T."/>
            <person name="Mallez S."/>
            <person name="Zhang Y."/>
            <person name="Obille A."/>
            <person name="Becker A."/>
            <person name="Abrahante J.E."/>
            <person name="Garbe J."/>
            <person name="Badalamenti J.P."/>
            <person name="Herman A."/>
            <person name="Mangelson H."/>
            <person name="Liachko I."/>
            <person name="Sullivan S."/>
            <person name="Sone E.D."/>
            <person name="Koren S."/>
            <person name="Silverstein K.A.T."/>
            <person name="Beckman K.B."/>
            <person name="Gohl D.M."/>
        </authorList>
    </citation>
    <scope>NUCLEOTIDE SEQUENCE</scope>
    <source>
        <strain evidence="3">Duluth1</strain>
        <tissue evidence="3">Whole animal</tissue>
    </source>
</reference>
<dbReference type="Pfam" id="PF02140">
    <property type="entry name" value="SUEL_Lectin"/>
    <property type="match status" value="1"/>
</dbReference>
<dbReference type="EMBL" id="JAIWYP010000006">
    <property type="protein sequence ID" value="KAH3804172.1"/>
    <property type="molecule type" value="Genomic_DNA"/>
</dbReference>
<dbReference type="GO" id="GO:0030246">
    <property type="term" value="F:carbohydrate binding"/>
    <property type="evidence" value="ECO:0007669"/>
    <property type="project" value="InterPro"/>
</dbReference>
<evidence type="ECO:0000259" key="2">
    <source>
        <dbReference type="PROSITE" id="PS50228"/>
    </source>
</evidence>
<feature type="domain" description="SUEL-type lectin" evidence="2">
    <location>
        <begin position="25"/>
        <end position="113"/>
    </location>
</feature>
<organism evidence="3 4">
    <name type="scientific">Dreissena polymorpha</name>
    <name type="common">Zebra mussel</name>
    <name type="synonym">Mytilus polymorpha</name>
    <dbReference type="NCBI Taxonomy" id="45954"/>
    <lineage>
        <taxon>Eukaryota</taxon>
        <taxon>Metazoa</taxon>
        <taxon>Spiralia</taxon>
        <taxon>Lophotrochozoa</taxon>
        <taxon>Mollusca</taxon>
        <taxon>Bivalvia</taxon>
        <taxon>Autobranchia</taxon>
        <taxon>Heteroconchia</taxon>
        <taxon>Euheterodonta</taxon>
        <taxon>Imparidentia</taxon>
        <taxon>Neoheterodontei</taxon>
        <taxon>Myida</taxon>
        <taxon>Dreissenoidea</taxon>
        <taxon>Dreissenidae</taxon>
        <taxon>Dreissena</taxon>
    </lineage>
</organism>
<evidence type="ECO:0000313" key="4">
    <source>
        <dbReference type="Proteomes" id="UP000828390"/>
    </source>
</evidence>
<dbReference type="AlphaFoldDB" id="A0A9D4JDU6"/>
<feature type="signal peptide" evidence="1">
    <location>
        <begin position="1"/>
        <end position="21"/>
    </location>
</feature>
<sequence length="113" mass="11902">MVTYLICLLVVVACFAHSALGSSIVCEGSDICMNCPPGTTIYVGSAIFGRTQGAAICPSQQMFNTNCTSTTSTAKAQSLCNGQSLCCLNANIIVFGDPCPTTYKYLEVNFACF</sequence>
<gene>
    <name evidence="3" type="ORF">DPMN_132454</name>
</gene>
<dbReference type="PROSITE" id="PS50228">
    <property type="entry name" value="SUEL_LECTIN"/>
    <property type="match status" value="1"/>
</dbReference>
<keyword evidence="4" id="KW-1185">Reference proteome</keyword>
<dbReference type="InterPro" id="IPR000922">
    <property type="entry name" value="Lectin_gal-bd_dom"/>
</dbReference>
<evidence type="ECO:0000256" key="1">
    <source>
        <dbReference type="SAM" id="SignalP"/>
    </source>
</evidence>
<dbReference type="Gene3D" id="2.60.120.740">
    <property type="match status" value="1"/>
</dbReference>
<dbReference type="OrthoDB" id="6120134at2759"/>
<evidence type="ECO:0000313" key="3">
    <source>
        <dbReference type="EMBL" id="KAH3804172.1"/>
    </source>
</evidence>
<feature type="chain" id="PRO_5038832758" description="SUEL-type lectin domain-containing protein" evidence="1">
    <location>
        <begin position="22"/>
        <end position="113"/>
    </location>
</feature>
<dbReference type="InterPro" id="IPR043159">
    <property type="entry name" value="Lectin_gal-bd_sf"/>
</dbReference>
<protein>
    <recommendedName>
        <fullName evidence="2">SUEL-type lectin domain-containing protein</fullName>
    </recommendedName>
</protein>
<proteinExistence type="predicted"/>